<proteinExistence type="predicted"/>
<dbReference type="EMBL" id="CP157948">
    <property type="protein sequence ID" value="XBS90753.1"/>
    <property type="molecule type" value="Genomic_DNA"/>
</dbReference>
<organism evidence="2">
    <name type="scientific">Rhodanobacter sp. IGA1.0</name>
    <dbReference type="NCBI Taxonomy" id="3158582"/>
    <lineage>
        <taxon>Bacteria</taxon>
        <taxon>Pseudomonadati</taxon>
        <taxon>Pseudomonadota</taxon>
        <taxon>Gammaproteobacteria</taxon>
        <taxon>Lysobacterales</taxon>
        <taxon>Rhodanobacteraceae</taxon>
        <taxon>Rhodanobacter</taxon>
    </lineage>
</organism>
<sequence>MAWRRWPASRALLSVVAWMAVLAVLPWWLDLPLLLSLAASTVLLQHRLAGTHAAMIRRALRWGLPGMLFALQRSLGGDAMAWGAALLGALAGYTLLAGLEAWLDRELRRAPPAPPSPEWPELALAPSGPPARIIELQPVRWQPVADHPSDPLGGNVVCSDGHCRLATGECIDDVGDAVAFSVSGRWLIARLRDERSLLLWDRQRDRRYRLRRWQLVGWDGEQPWLGRGDDAMPLALPAVLGRDDEG</sequence>
<keyword evidence="1" id="KW-0472">Membrane</keyword>
<keyword evidence="1" id="KW-1133">Transmembrane helix</keyword>
<protein>
    <submittedName>
        <fullName evidence="2">Uncharacterized protein</fullName>
    </submittedName>
</protein>
<evidence type="ECO:0000256" key="1">
    <source>
        <dbReference type="SAM" id="Phobius"/>
    </source>
</evidence>
<feature type="transmembrane region" description="Helical" evidence="1">
    <location>
        <begin position="12"/>
        <end position="29"/>
    </location>
</feature>
<gene>
    <name evidence="2" type="ORF">ABNK63_03690</name>
</gene>
<keyword evidence="1" id="KW-0812">Transmembrane</keyword>
<feature type="transmembrane region" description="Helical" evidence="1">
    <location>
        <begin position="79"/>
        <end position="99"/>
    </location>
</feature>
<evidence type="ECO:0000313" key="2">
    <source>
        <dbReference type="EMBL" id="XBS90753.1"/>
    </source>
</evidence>
<name>A0AAU7QQ82_9GAMM</name>
<dbReference type="RefSeq" id="WP_040673601.1">
    <property type="nucleotide sequence ID" value="NZ_CP157948.1"/>
</dbReference>
<accession>A0AAU7QQ82</accession>
<reference evidence="2" key="1">
    <citation type="submission" date="2024-06" db="EMBL/GenBank/DDBJ databases">
        <authorList>
            <person name="Sun Y."/>
        </authorList>
    </citation>
    <scope>NUCLEOTIDE SEQUENCE</scope>
    <source>
        <strain evidence="2">IGA1.0</strain>
    </source>
</reference>
<dbReference type="AlphaFoldDB" id="A0AAU7QQ82"/>